<dbReference type="AlphaFoldDB" id="A0A250VU01"/>
<accession>A0A250VU01</accession>
<name>A0A250VU01_STROL</name>
<proteinExistence type="predicted"/>
<keyword evidence="2" id="KW-1185">Reference proteome</keyword>
<gene>
    <name evidence="1" type="ORF">SO3561_09136</name>
</gene>
<protein>
    <submittedName>
        <fullName evidence="1">Uncharacterized protein</fullName>
    </submittedName>
</protein>
<evidence type="ECO:0000313" key="1">
    <source>
        <dbReference type="EMBL" id="GAX57566.1"/>
    </source>
</evidence>
<sequence>MLPSAPAKSSKQWGRTWLHLKKHASAHLRDDVEAAVANYLWAKWPTVLECRTATRGLATASGQLSLTVTASL</sequence>
<dbReference type="Proteomes" id="UP000217446">
    <property type="component" value="Unassembled WGS sequence"/>
</dbReference>
<reference evidence="2" key="1">
    <citation type="submission" date="2017-05" db="EMBL/GenBank/DDBJ databases">
        <title>Streptomyces olivochromogenes NBRC 3561 whole genome shotgun sequence.</title>
        <authorList>
            <person name="Dohra H."/>
            <person name="Kodani S."/>
        </authorList>
    </citation>
    <scope>NUCLEOTIDE SEQUENCE [LARGE SCALE GENOMIC DNA]</scope>
    <source>
        <strain evidence="2">NBRC 3561</strain>
    </source>
</reference>
<organism evidence="1 2">
    <name type="scientific">Streptomyces olivochromogenes</name>
    <dbReference type="NCBI Taxonomy" id="1963"/>
    <lineage>
        <taxon>Bacteria</taxon>
        <taxon>Bacillati</taxon>
        <taxon>Actinomycetota</taxon>
        <taxon>Actinomycetes</taxon>
        <taxon>Kitasatosporales</taxon>
        <taxon>Streptomycetaceae</taxon>
        <taxon>Streptomyces</taxon>
    </lineage>
</organism>
<comment type="caution">
    <text evidence="1">The sequence shown here is derived from an EMBL/GenBank/DDBJ whole genome shotgun (WGS) entry which is preliminary data.</text>
</comment>
<evidence type="ECO:0000313" key="2">
    <source>
        <dbReference type="Proteomes" id="UP000217446"/>
    </source>
</evidence>
<dbReference type="EMBL" id="BDQI01000037">
    <property type="protein sequence ID" value="GAX57566.1"/>
    <property type="molecule type" value="Genomic_DNA"/>
</dbReference>